<evidence type="ECO:0000313" key="2">
    <source>
        <dbReference type="EMBL" id="KAG8062767.1"/>
    </source>
</evidence>
<reference evidence="2" key="1">
    <citation type="journal article" date="2021" name="bioRxiv">
        <title>Whole Genome Assembly and Annotation of Northern Wild Rice, Zizania palustris L., Supports a Whole Genome Duplication in the Zizania Genus.</title>
        <authorList>
            <person name="Haas M."/>
            <person name="Kono T."/>
            <person name="Macchietto M."/>
            <person name="Millas R."/>
            <person name="McGilp L."/>
            <person name="Shao M."/>
            <person name="Duquette J."/>
            <person name="Hirsch C.N."/>
            <person name="Kimball J."/>
        </authorList>
    </citation>
    <scope>NUCLEOTIDE SEQUENCE</scope>
    <source>
        <tissue evidence="2">Fresh leaf tissue</tissue>
    </source>
</reference>
<dbReference type="Proteomes" id="UP000729402">
    <property type="component" value="Unassembled WGS sequence"/>
</dbReference>
<gene>
    <name evidence="2" type="ORF">GUJ93_ZPchr0003g18491</name>
</gene>
<dbReference type="PANTHER" id="PTHR31391:SF106">
    <property type="entry name" value="B3 DOMAIN-CONTAINING PROTEIN OS01G0723500"/>
    <property type="match status" value="1"/>
</dbReference>
<evidence type="ECO:0000313" key="3">
    <source>
        <dbReference type="Proteomes" id="UP000729402"/>
    </source>
</evidence>
<organism evidence="2 3">
    <name type="scientific">Zizania palustris</name>
    <name type="common">Northern wild rice</name>
    <dbReference type="NCBI Taxonomy" id="103762"/>
    <lineage>
        <taxon>Eukaryota</taxon>
        <taxon>Viridiplantae</taxon>
        <taxon>Streptophyta</taxon>
        <taxon>Embryophyta</taxon>
        <taxon>Tracheophyta</taxon>
        <taxon>Spermatophyta</taxon>
        <taxon>Magnoliopsida</taxon>
        <taxon>Liliopsida</taxon>
        <taxon>Poales</taxon>
        <taxon>Poaceae</taxon>
        <taxon>BOP clade</taxon>
        <taxon>Oryzoideae</taxon>
        <taxon>Oryzeae</taxon>
        <taxon>Zizaniinae</taxon>
        <taxon>Zizania</taxon>
    </lineage>
</organism>
<name>A0A8J5SG82_ZIZPA</name>
<dbReference type="CDD" id="cd10017">
    <property type="entry name" value="B3_DNA"/>
    <property type="match status" value="1"/>
</dbReference>
<evidence type="ECO:0000256" key="1">
    <source>
        <dbReference type="SAM" id="MobiDB-lite"/>
    </source>
</evidence>
<keyword evidence="3" id="KW-1185">Reference proteome</keyword>
<reference evidence="2" key="2">
    <citation type="submission" date="2021-02" db="EMBL/GenBank/DDBJ databases">
        <authorList>
            <person name="Kimball J.A."/>
            <person name="Haas M.W."/>
            <person name="Macchietto M."/>
            <person name="Kono T."/>
            <person name="Duquette J."/>
            <person name="Shao M."/>
        </authorList>
    </citation>
    <scope>NUCLEOTIDE SEQUENCE</scope>
    <source>
        <tissue evidence="2">Fresh leaf tissue</tissue>
    </source>
</reference>
<dbReference type="InterPro" id="IPR003340">
    <property type="entry name" value="B3_DNA-bd"/>
</dbReference>
<accession>A0A8J5SG82</accession>
<protein>
    <submittedName>
        <fullName evidence="2">Uncharacterized protein</fullName>
    </submittedName>
</protein>
<feature type="region of interest" description="Disordered" evidence="1">
    <location>
        <begin position="119"/>
        <end position="170"/>
    </location>
</feature>
<dbReference type="GO" id="GO:0003677">
    <property type="term" value="F:DNA binding"/>
    <property type="evidence" value="ECO:0007669"/>
    <property type="project" value="InterPro"/>
</dbReference>
<dbReference type="AlphaFoldDB" id="A0A8J5SG82"/>
<dbReference type="OrthoDB" id="676899at2759"/>
<dbReference type="PANTHER" id="PTHR31391">
    <property type="entry name" value="B3 DOMAIN-CONTAINING PROTEIN OS11G0197600-RELATED"/>
    <property type="match status" value="1"/>
</dbReference>
<comment type="caution">
    <text evidence="2">The sequence shown here is derived from an EMBL/GenBank/DDBJ whole genome shotgun (WGS) entry which is preliminary data.</text>
</comment>
<sequence>MTADSKHSMVSSSEDSLPDSESPAPVDLQTSLGSDYVLAQKSYLSEEQKKKVVAHVQKIQPETTVFVSIMKKSSVQSPGYLYIPSDYAAVHFPCETGTVTLQTPGKNKKWYPRFYKRKDKSGSSNSLPGWNTGTGENVSSESNSHGVSHESQESEESDGPPEHPYVLPGYRGRRSSELQKKIIKEKVQAIQSEVPIYVATMGKTSTLGGSNTCILELGSRYAAAHLPARNQPMLL</sequence>
<proteinExistence type="predicted"/>
<feature type="compositionally biased region" description="Low complexity" evidence="1">
    <location>
        <begin position="11"/>
        <end position="23"/>
    </location>
</feature>
<feature type="compositionally biased region" description="Polar residues" evidence="1">
    <location>
        <begin position="122"/>
        <end position="146"/>
    </location>
</feature>
<dbReference type="InterPro" id="IPR044837">
    <property type="entry name" value="REM16-like"/>
</dbReference>
<feature type="region of interest" description="Disordered" evidence="1">
    <location>
        <begin position="1"/>
        <end position="29"/>
    </location>
</feature>
<dbReference type="EMBL" id="JAAALK010000286">
    <property type="protein sequence ID" value="KAG8062767.1"/>
    <property type="molecule type" value="Genomic_DNA"/>
</dbReference>